<sequence length="189" mass="20076">MGARVQIGREAQVLQCDEVPPHGNGHVSLIISREGRFAIVRQGCSLIFSDAGMGEEQFDLDEDVELLASAYLRPLSVPNFADSFAHMGAARTQNVLMQRLRGAGQVFEHLARVTGMGELTALRGKDARKVTGRFAGATIASGGREGPRFVALMEVEAGAAKDGGMAVRLTAKAEDPALLDAVMRSAVPD</sequence>
<name>R4V0M8_COPFO</name>
<dbReference type="EMBL" id="KC632363">
    <property type="protein sequence ID" value="AGM32177.1"/>
    <property type="molecule type" value="mRNA"/>
</dbReference>
<dbReference type="AlphaFoldDB" id="R4V0M8"/>
<proteinExistence type="evidence at transcript level"/>
<protein>
    <submittedName>
        <fullName evidence="1">Uncharacterized protein</fullName>
    </submittedName>
</protein>
<organism evidence="1">
    <name type="scientific">Coptotermes formosanus</name>
    <name type="common">Formosan subterranean termite</name>
    <dbReference type="NCBI Taxonomy" id="36987"/>
    <lineage>
        <taxon>Eukaryota</taxon>
        <taxon>Metazoa</taxon>
        <taxon>Ecdysozoa</taxon>
        <taxon>Arthropoda</taxon>
        <taxon>Hexapoda</taxon>
        <taxon>Insecta</taxon>
        <taxon>Pterygota</taxon>
        <taxon>Neoptera</taxon>
        <taxon>Polyneoptera</taxon>
        <taxon>Dictyoptera</taxon>
        <taxon>Blattodea</taxon>
        <taxon>Blattoidea</taxon>
        <taxon>Termitoidae</taxon>
        <taxon>Rhinotermitidae</taxon>
        <taxon>Coptotermes</taxon>
    </lineage>
</organism>
<accession>R4V0M8</accession>
<reference evidence="1" key="1">
    <citation type="submission" date="2013-02" db="EMBL/GenBank/DDBJ databases">
        <title>Immune-Related transcriptome of Coptotermes formosanus Shiraki workers: the defense mechanism.</title>
        <authorList>
            <person name="Hussain A."/>
            <person name="Li Y.F."/>
            <person name="Wen S.Y."/>
        </authorList>
    </citation>
    <scope>NUCLEOTIDE SEQUENCE</scope>
</reference>
<evidence type="ECO:0000313" key="1">
    <source>
        <dbReference type="EMBL" id="AGM32177.1"/>
    </source>
</evidence>